<evidence type="ECO:0000313" key="5">
    <source>
        <dbReference type="Proteomes" id="UP000250462"/>
    </source>
</evidence>
<dbReference type="GO" id="GO:0015833">
    <property type="term" value="P:peptide transport"/>
    <property type="evidence" value="ECO:0007669"/>
    <property type="project" value="TreeGrafter"/>
</dbReference>
<reference evidence="4 5" key="1">
    <citation type="submission" date="2018-06" db="EMBL/GenBank/DDBJ databases">
        <title>Phytoactinopolyspora halophila sp. nov., a novel halophilic actinomycete isolated from a saline soil in China.</title>
        <authorList>
            <person name="Tang S.-K."/>
        </authorList>
    </citation>
    <scope>NUCLEOTIDE SEQUENCE [LARGE SCALE GENOMIC DNA]</scope>
    <source>
        <strain evidence="4 5">YIM 96934</strain>
    </source>
</reference>
<evidence type="ECO:0000313" key="4">
    <source>
        <dbReference type="EMBL" id="RAW14765.1"/>
    </source>
</evidence>
<name>A0A329QQW2_9ACTN</name>
<feature type="domain" description="Solute-binding protein family 5" evidence="3">
    <location>
        <begin position="102"/>
        <end position="510"/>
    </location>
</feature>
<gene>
    <name evidence="4" type="ORF">DPM12_09715</name>
</gene>
<feature type="compositionally biased region" description="Acidic residues" evidence="1">
    <location>
        <begin position="31"/>
        <end position="50"/>
    </location>
</feature>
<dbReference type="Gene3D" id="3.10.105.10">
    <property type="entry name" value="Dipeptide-binding Protein, Domain 3"/>
    <property type="match status" value="1"/>
</dbReference>
<dbReference type="PANTHER" id="PTHR30290">
    <property type="entry name" value="PERIPLASMIC BINDING COMPONENT OF ABC TRANSPORTER"/>
    <property type="match status" value="1"/>
</dbReference>
<comment type="caution">
    <text evidence="4">The sequence shown here is derived from an EMBL/GenBank/DDBJ whole genome shotgun (WGS) entry which is preliminary data.</text>
</comment>
<feature type="region of interest" description="Disordered" evidence="1">
    <location>
        <begin position="219"/>
        <end position="247"/>
    </location>
</feature>
<dbReference type="InterPro" id="IPR000914">
    <property type="entry name" value="SBP_5_dom"/>
</dbReference>
<dbReference type="Proteomes" id="UP000250462">
    <property type="component" value="Unassembled WGS sequence"/>
</dbReference>
<keyword evidence="2" id="KW-0732">Signal</keyword>
<feature type="chain" id="PRO_5016449918" evidence="2">
    <location>
        <begin position="31"/>
        <end position="626"/>
    </location>
</feature>
<protein>
    <submittedName>
        <fullName evidence="4">ABC transporter substrate-binding protein</fullName>
    </submittedName>
</protein>
<dbReference type="GO" id="GO:1904680">
    <property type="term" value="F:peptide transmembrane transporter activity"/>
    <property type="evidence" value="ECO:0007669"/>
    <property type="project" value="TreeGrafter"/>
</dbReference>
<feature type="compositionally biased region" description="Acidic residues" evidence="1">
    <location>
        <begin position="219"/>
        <end position="228"/>
    </location>
</feature>
<keyword evidence="5" id="KW-1185">Reference proteome</keyword>
<dbReference type="Pfam" id="PF00496">
    <property type="entry name" value="SBP_bac_5"/>
    <property type="match status" value="1"/>
</dbReference>
<dbReference type="AlphaFoldDB" id="A0A329QQW2"/>
<evidence type="ECO:0000259" key="3">
    <source>
        <dbReference type="Pfam" id="PF00496"/>
    </source>
</evidence>
<proteinExistence type="predicted"/>
<feature type="region of interest" description="Disordered" evidence="1">
    <location>
        <begin position="31"/>
        <end position="55"/>
    </location>
</feature>
<organism evidence="4 5">
    <name type="scientific">Phytoactinopolyspora halophila</name>
    <dbReference type="NCBI Taxonomy" id="1981511"/>
    <lineage>
        <taxon>Bacteria</taxon>
        <taxon>Bacillati</taxon>
        <taxon>Actinomycetota</taxon>
        <taxon>Actinomycetes</taxon>
        <taxon>Jiangellales</taxon>
        <taxon>Jiangellaceae</taxon>
        <taxon>Phytoactinopolyspora</taxon>
    </lineage>
</organism>
<evidence type="ECO:0000256" key="2">
    <source>
        <dbReference type="SAM" id="SignalP"/>
    </source>
</evidence>
<dbReference type="SUPFAM" id="SSF53850">
    <property type="entry name" value="Periplasmic binding protein-like II"/>
    <property type="match status" value="1"/>
</dbReference>
<sequence>MPMQPGSRIMKVTRITATLAAFALAITACGGDDDEPTSPDDGDNGAAEEGEVNRGGVYTTIVTQLDATAPPNPFNPDTNSFLGYNAMRLAWVKNHPTDPSDFYPGLASEWEVSDDNLELTVTLHPEATWSDGTPVTSDDVVLSANIAYTRGSGAFILDPGAAGAASDVEVIDDKTLRFTQDPDNPTGEFVNGIMDMTIVPEHVYGDVLPADFEETLEAAQGEGEDAEEARDAVSEAGEEVASFDPGEDISAGPYVLERINPSEALLTRNEHFHNDHLVAPDQVIVRNYDGNEQVWDYLQAGELDSSHFVAVPEDVVQQIEAVPGNEISRTYSPVVAGLAFNQSYEPFDDVHVRRALAYAIDREQMVSVSTPDGGDAATTTSGIHQEVVDEWIGDAVGELDPYEHDLDAAEEELEAAGMTKEDGRWLLPDGEPFEVPIQVVSGFSDWIAAGENIATQLDEFGIESEILTSPDFTVYQEEMAAGDYPLGFWLIGLGPSPYNIFQRLYGQSNGWQVHAGQLSYSEPGEDGNWKGGPETIEVEGHGEINPGELTHELRTADEERTQEIMTILARATNETLPVIQLWDYINTQFSNTDRFITDPPDDARRVSGVTSLAGIWIQQGWVTAVE</sequence>
<accession>A0A329QQW2</accession>
<feature type="signal peptide" evidence="2">
    <location>
        <begin position="1"/>
        <end position="30"/>
    </location>
</feature>
<dbReference type="InterPro" id="IPR039424">
    <property type="entry name" value="SBP_5"/>
</dbReference>
<dbReference type="EMBL" id="QMIG01000007">
    <property type="protein sequence ID" value="RAW14765.1"/>
    <property type="molecule type" value="Genomic_DNA"/>
</dbReference>
<evidence type="ECO:0000256" key="1">
    <source>
        <dbReference type="SAM" id="MobiDB-lite"/>
    </source>
</evidence>
<dbReference type="Gene3D" id="3.40.190.10">
    <property type="entry name" value="Periplasmic binding protein-like II"/>
    <property type="match status" value="1"/>
</dbReference>